<dbReference type="EMBL" id="LJDB01000061">
    <property type="protein sequence ID" value="ONI39722.1"/>
    <property type="molecule type" value="Genomic_DNA"/>
</dbReference>
<name>A0ACC8XBB2_9FIRM</name>
<keyword evidence="2" id="KW-1185">Reference proteome</keyword>
<dbReference type="Proteomes" id="UP000188605">
    <property type="component" value="Unassembled WGS sequence"/>
</dbReference>
<reference evidence="1" key="1">
    <citation type="submission" date="2016-08" db="EMBL/GenBank/DDBJ databases">
        <authorList>
            <person name="Ngugi D.K."/>
            <person name="Miyake S."/>
            <person name="Stingl U."/>
        </authorList>
    </citation>
    <scope>NUCLEOTIDE SEQUENCE</scope>
    <source>
        <strain evidence="1">SCG-B11WGA-EpuloA1</strain>
    </source>
</reference>
<proteinExistence type="predicted"/>
<evidence type="ECO:0000313" key="2">
    <source>
        <dbReference type="Proteomes" id="UP000188605"/>
    </source>
</evidence>
<evidence type="ECO:0000313" key="1">
    <source>
        <dbReference type="EMBL" id="ONI39722.1"/>
    </source>
</evidence>
<sequence>MEEIAIADVAEETASTDVAEENTVYTGTGNGYIGEVKVDVTIENGTIKAIEVVEEAETLVIAERAIPIIVNRILEANSPEVDSVTGATMTSFAIKTAVSDAMVQAGLEKPTITFANAEKEQVHIEDVNTDIVVIGGGPSGLSAAITAKQTSPDAQVILVEKLDILSGNGKFDMNFYDLYNSKAQLDDGINYTKEMFLEYKATAGETPERLQVWADTTETLDAWLRNMGIQLNGNYGGETSTNHLAEDNQFAGEVVQAGLEKNAYEIGVDIRTGTTGGDLIIEDDRVVGVKVNNNQGENYNILAQNVIIATGGFSYNPELVEKYAPHAVGLPTSNAKGATGDYIKQFEELEYALGNMDNTRIFPTILSKNYNLTGGADFAFIVNDTGVTTPTGKIGQLYYITDQKGHDSFYRMQKHSALGYYEIASSVEELAEKLGIDVAGLVATVEEHNNNVTNGVEGFENKRLFNVDDTLYGAPVMSALHMTKGGVLTNENSQVLKADGTVVDGLYAAGEVTVQSGGYSQSVVFGKVAGQQAALTLASEN</sequence>
<accession>A0ACC8XBB2</accession>
<protein>
    <submittedName>
        <fullName evidence="1">Uncharacterized protein</fullName>
    </submittedName>
</protein>
<organism evidence="1 2">
    <name type="scientific">Candidatus Epulonipiscium fishelsonii</name>
    <dbReference type="NCBI Taxonomy" id="77094"/>
    <lineage>
        <taxon>Bacteria</taxon>
        <taxon>Bacillati</taxon>
        <taxon>Bacillota</taxon>
        <taxon>Clostridia</taxon>
        <taxon>Lachnospirales</taxon>
        <taxon>Lachnospiraceae</taxon>
        <taxon>Candidatus Epulonipiscium</taxon>
    </lineage>
</organism>
<comment type="caution">
    <text evidence="1">The sequence shown here is derived from an EMBL/GenBank/DDBJ whole genome shotgun (WGS) entry which is preliminary data.</text>
</comment>
<gene>
    <name evidence="1" type="ORF">AN396_07545</name>
</gene>